<dbReference type="AlphaFoldDB" id="A0A150GDC9"/>
<gene>
    <name evidence="1" type="ORF">GPECTOR_32g456</name>
</gene>
<protein>
    <submittedName>
        <fullName evidence="1">Uncharacterized protein</fullName>
    </submittedName>
</protein>
<keyword evidence="2" id="KW-1185">Reference proteome</keyword>
<name>A0A150GDC9_GONPE</name>
<sequence length="190" mass="21310">MWAIVSLQEAVQCLWEAGIHMANRLAVVEAELSQLRRDADDSMLRSMARQTENKLYRHCRAMPPGRGPFTPVEVAQARIERLEAEQPLQKKGVYKSINKKFPNLGPSIHELRDQGDEMAHSWTVKDPETGQERPVTREDLQACINRRCANSIFKGDYENVLACLDFLATALGEPLFVPTSSGTPKHAPAT</sequence>
<dbReference type="Proteomes" id="UP000075714">
    <property type="component" value="Unassembled WGS sequence"/>
</dbReference>
<evidence type="ECO:0000313" key="1">
    <source>
        <dbReference type="EMBL" id="KXZ47844.1"/>
    </source>
</evidence>
<organism evidence="1 2">
    <name type="scientific">Gonium pectorale</name>
    <name type="common">Green alga</name>
    <dbReference type="NCBI Taxonomy" id="33097"/>
    <lineage>
        <taxon>Eukaryota</taxon>
        <taxon>Viridiplantae</taxon>
        <taxon>Chlorophyta</taxon>
        <taxon>core chlorophytes</taxon>
        <taxon>Chlorophyceae</taxon>
        <taxon>CS clade</taxon>
        <taxon>Chlamydomonadales</taxon>
        <taxon>Volvocaceae</taxon>
        <taxon>Gonium</taxon>
    </lineage>
</organism>
<comment type="caution">
    <text evidence="1">The sequence shown here is derived from an EMBL/GenBank/DDBJ whole genome shotgun (WGS) entry which is preliminary data.</text>
</comment>
<accession>A0A150GDC9</accession>
<dbReference type="EMBL" id="LSYV01000033">
    <property type="protein sequence ID" value="KXZ47844.1"/>
    <property type="molecule type" value="Genomic_DNA"/>
</dbReference>
<evidence type="ECO:0000313" key="2">
    <source>
        <dbReference type="Proteomes" id="UP000075714"/>
    </source>
</evidence>
<reference evidence="2" key="1">
    <citation type="journal article" date="2016" name="Nat. Commun.">
        <title>The Gonium pectorale genome demonstrates co-option of cell cycle regulation during the evolution of multicellularity.</title>
        <authorList>
            <person name="Hanschen E.R."/>
            <person name="Marriage T.N."/>
            <person name="Ferris P.J."/>
            <person name="Hamaji T."/>
            <person name="Toyoda A."/>
            <person name="Fujiyama A."/>
            <person name="Neme R."/>
            <person name="Noguchi H."/>
            <person name="Minakuchi Y."/>
            <person name="Suzuki M."/>
            <person name="Kawai-Toyooka H."/>
            <person name="Smith D.R."/>
            <person name="Sparks H."/>
            <person name="Anderson J."/>
            <person name="Bakaric R."/>
            <person name="Luria V."/>
            <person name="Karger A."/>
            <person name="Kirschner M.W."/>
            <person name="Durand P.M."/>
            <person name="Michod R.E."/>
            <person name="Nozaki H."/>
            <person name="Olson B.J."/>
        </authorList>
    </citation>
    <scope>NUCLEOTIDE SEQUENCE [LARGE SCALE GENOMIC DNA]</scope>
    <source>
        <strain evidence="2">NIES-2863</strain>
    </source>
</reference>
<proteinExistence type="predicted"/>